<name>A0ABU9Z4J4_9HYPH</name>
<dbReference type="Gene3D" id="3.90.226.10">
    <property type="entry name" value="2-enoyl-CoA Hydratase, Chain A, domain 1"/>
    <property type="match status" value="1"/>
</dbReference>
<evidence type="ECO:0000256" key="1">
    <source>
        <dbReference type="ARBA" id="ARBA00022679"/>
    </source>
</evidence>
<dbReference type="Proteomes" id="UP001404845">
    <property type="component" value="Unassembled WGS sequence"/>
</dbReference>
<dbReference type="NCBIfam" id="NF005530">
    <property type="entry name" value="PRK07189.1"/>
    <property type="match status" value="1"/>
</dbReference>
<dbReference type="InterPro" id="IPR029045">
    <property type="entry name" value="ClpP/crotonase-like_dom_sf"/>
</dbReference>
<keyword evidence="3" id="KW-0456">Lyase</keyword>
<dbReference type="EMBL" id="JAQYXL010000001">
    <property type="protein sequence ID" value="MEN3226106.1"/>
    <property type="molecule type" value="Genomic_DNA"/>
</dbReference>
<dbReference type="InterPro" id="IPR034733">
    <property type="entry name" value="AcCoA_carboxyl_beta"/>
</dbReference>
<dbReference type="RefSeq" id="WP_200671473.1">
    <property type="nucleotide sequence ID" value="NZ_JACWCW010000070.1"/>
</dbReference>
<feature type="domain" description="CoA carboxyltransferase N-terminal" evidence="2">
    <location>
        <begin position="1"/>
        <end position="253"/>
    </location>
</feature>
<dbReference type="GO" id="GO:0016829">
    <property type="term" value="F:lyase activity"/>
    <property type="evidence" value="ECO:0007669"/>
    <property type="project" value="UniProtKB-KW"/>
</dbReference>
<evidence type="ECO:0000259" key="2">
    <source>
        <dbReference type="PROSITE" id="PS50980"/>
    </source>
</evidence>
<organism evidence="3 4">
    <name type="scientific">Methylorubrum rhodesianum</name>
    <dbReference type="NCBI Taxonomy" id="29427"/>
    <lineage>
        <taxon>Bacteria</taxon>
        <taxon>Pseudomonadati</taxon>
        <taxon>Pseudomonadota</taxon>
        <taxon>Alphaproteobacteria</taxon>
        <taxon>Hyphomicrobiales</taxon>
        <taxon>Methylobacteriaceae</taxon>
        <taxon>Methylorubrum</taxon>
    </lineage>
</organism>
<keyword evidence="4" id="KW-1185">Reference proteome</keyword>
<dbReference type="Pfam" id="PF01039">
    <property type="entry name" value="Carboxyl_trans"/>
    <property type="match status" value="1"/>
</dbReference>
<dbReference type="NCBIfam" id="TIGR03133">
    <property type="entry name" value="malonate_beta"/>
    <property type="match status" value="1"/>
</dbReference>
<evidence type="ECO:0000313" key="3">
    <source>
        <dbReference type="EMBL" id="MEN3226106.1"/>
    </source>
</evidence>
<sequence>MNERIIDLAARGEGRGWATSWYEASARARIDGLLDAGSFREVIGPEQRRMSPHLPLFDLPRAFDDGMIVGSGRLDGSAVLVAAQEGRFMGGAFGEIHGAKLVGLLRAALKLKPAAVLIVFDTGGVRLQEANAGETAIAEVMRAITRVRAAGVPVIGLIGGRAGAYGGGGLIAGTCSRLVVSEGGRISVSGPEVIETNKGAEEFDSRDRALVWRTMGGKHRRITGGADAYADDTIEAFRQAALDQIGRAPAFDLDTLEAEQRRLEERLVRFGDCRDATEIWGRLGVNDPEAVPALTTADFETLLVSLGETTHDAR</sequence>
<protein>
    <submittedName>
        <fullName evidence="3">Biotin-independent malonate decarboxylase subunit beta</fullName>
        <ecNumber evidence="3">4.1.1.88</ecNumber>
    </submittedName>
</protein>
<proteinExistence type="predicted"/>
<dbReference type="PANTHER" id="PTHR42995">
    <property type="entry name" value="ACETYL-COENZYME A CARBOXYLASE CARBOXYL TRANSFERASE SUBUNIT BETA, CHLOROPLASTIC"/>
    <property type="match status" value="1"/>
</dbReference>
<dbReference type="PROSITE" id="PS50980">
    <property type="entry name" value="COA_CT_NTER"/>
    <property type="match status" value="1"/>
</dbReference>
<dbReference type="InterPro" id="IPR017556">
    <property type="entry name" value="Malonate_beta"/>
</dbReference>
<evidence type="ECO:0000313" key="4">
    <source>
        <dbReference type="Proteomes" id="UP001404845"/>
    </source>
</evidence>
<keyword evidence="1" id="KW-0808">Transferase</keyword>
<dbReference type="EC" id="4.1.1.88" evidence="3"/>
<reference evidence="3 4" key="1">
    <citation type="journal article" date="2023" name="PLoS ONE">
        <title>Complete genome assembly of Hawai'i environmental nontuberculous mycobacteria reveals unexpected co-isolation with methylobacteria.</title>
        <authorList>
            <person name="Hendrix J."/>
            <person name="Epperson L.E."/>
            <person name="Tong E.I."/>
            <person name="Chan Y.L."/>
            <person name="Hasan N.A."/>
            <person name="Dawrs S.N."/>
            <person name="Norton G.J."/>
            <person name="Virdi R."/>
            <person name="Crooks J.L."/>
            <person name="Chan E.D."/>
            <person name="Honda J.R."/>
            <person name="Strong M."/>
        </authorList>
    </citation>
    <scope>NUCLEOTIDE SEQUENCE [LARGE SCALE GENOMIC DNA]</scope>
    <source>
        <strain evidence="3 4">NJH_HI01</strain>
    </source>
</reference>
<gene>
    <name evidence="3" type="ORF">PUR21_00185</name>
</gene>
<comment type="caution">
    <text evidence="3">The sequence shown here is derived from an EMBL/GenBank/DDBJ whole genome shotgun (WGS) entry which is preliminary data.</text>
</comment>
<dbReference type="SUPFAM" id="SSF52096">
    <property type="entry name" value="ClpP/crotonase"/>
    <property type="match status" value="1"/>
</dbReference>
<accession>A0ABU9Z4J4</accession>
<dbReference type="InterPro" id="IPR011762">
    <property type="entry name" value="COA_CT_N"/>
</dbReference>
<dbReference type="PANTHER" id="PTHR42995:SF1">
    <property type="entry name" value="MALONATE DECARBOXYLASE BETA SUBUNIT"/>
    <property type="match status" value="1"/>
</dbReference>